<dbReference type="AlphaFoldDB" id="A0A518G3A7"/>
<reference evidence="2 3" key="1">
    <citation type="submission" date="2019-02" db="EMBL/GenBank/DDBJ databases">
        <title>Deep-cultivation of Planctomycetes and their phenomic and genomic characterization uncovers novel biology.</title>
        <authorList>
            <person name="Wiegand S."/>
            <person name="Jogler M."/>
            <person name="Boedeker C."/>
            <person name="Pinto D."/>
            <person name="Vollmers J."/>
            <person name="Rivas-Marin E."/>
            <person name="Kohn T."/>
            <person name="Peeters S.H."/>
            <person name="Heuer A."/>
            <person name="Rast P."/>
            <person name="Oberbeckmann S."/>
            <person name="Bunk B."/>
            <person name="Jeske O."/>
            <person name="Meyerdierks A."/>
            <person name="Storesund J.E."/>
            <person name="Kallscheuer N."/>
            <person name="Luecker S."/>
            <person name="Lage O.M."/>
            <person name="Pohl T."/>
            <person name="Merkel B.J."/>
            <person name="Hornburger P."/>
            <person name="Mueller R.-W."/>
            <person name="Bruemmer F."/>
            <person name="Labrenz M."/>
            <person name="Spormann A.M."/>
            <person name="Op den Camp H."/>
            <person name="Overmann J."/>
            <person name="Amann R."/>
            <person name="Jetten M.S.M."/>
            <person name="Mascher T."/>
            <person name="Medema M.H."/>
            <person name="Devos D.P."/>
            <person name="Kaster A.-K."/>
            <person name="Ovreas L."/>
            <person name="Rohde M."/>
            <person name="Galperin M.Y."/>
            <person name="Jogler C."/>
        </authorList>
    </citation>
    <scope>NUCLEOTIDE SEQUENCE [LARGE SCALE GENOMIC DNA]</scope>
    <source>
        <strain evidence="2 3">Q31a</strain>
    </source>
</reference>
<evidence type="ECO:0000313" key="3">
    <source>
        <dbReference type="Proteomes" id="UP000318017"/>
    </source>
</evidence>
<keyword evidence="1" id="KW-0732">Signal</keyword>
<keyword evidence="3" id="KW-1185">Reference proteome</keyword>
<name>A0A518G3A7_9BACT</name>
<sequence length="252" mass="27235" precursor="true">MYCNLIKVTCPVLLLFLATQSLEAQEFFAPTEYRAFDDANAGAAVSPFRDLEFDLFYLEDFEDGLLNTPGVSLLEFATTGIGTSVSDSVDGDDGTIDGFATGISRSLFSSLSTSSFTFEFDRSELGGQLPTHVGIVWTDVGSSGGGVPNVDDLIDNTTFEAFDRNGDSFGLKGAFSLGDASISRTTEEDRFIGFASPEGISSFRIAMPGSDNWEVDHLQYGVTSVPEPASMVILWGATLCFGFRRVRRHSRA</sequence>
<accession>A0A518G3A7</accession>
<evidence type="ECO:0008006" key="4">
    <source>
        <dbReference type="Google" id="ProtNLM"/>
    </source>
</evidence>
<dbReference type="Proteomes" id="UP000318017">
    <property type="component" value="Chromosome"/>
</dbReference>
<organism evidence="2 3">
    <name type="scientific">Aureliella helgolandensis</name>
    <dbReference type="NCBI Taxonomy" id="2527968"/>
    <lineage>
        <taxon>Bacteria</taxon>
        <taxon>Pseudomonadati</taxon>
        <taxon>Planctomycetota</taxon>
        <taxon>Planctomycetia</taxon>
        <taxon>Pirellulales</taxon>
        <taxon>Pirellulaceae</taxon>
        <taxon>Aureliella</taxon>
    </lineage>
</organism>
<evidence type="ECO:0000313" key="2">
    <source>
        <dbReference type="EMBL" id="QDV23083.1"/>
    </source>
</evidence>
<dbReference type="KEGG" id="ahel:Q31a_13780"/>
<protein>
    <recommendedName>
        <fullName evidence="4">PEP-CTERM protein-sorting domain-containing protein</fullName>
    </recommendedName>
</protein>
<dbReference type="RefSeq" id="WP_197356313.1">
    <property type="nucleotide sequence ID" value="NZ_CP036298.1"/>
</dbReference>
<proteinExistence type="predicted"/>
<feature type="chain" id="PRO_5021842937" description="PEP-CTERM protein-sorting domain-containing protein" evidence="1">
    <location>
        <begin position="25"/>
        <end position="252"/>
    </location>
</feature>
<dbReference type="EMBL" id="CP036298">
    <property type="protein sequence ID" value="QDV23083.1"/>
    <property type="molecule type" value="Genomic_DNA"/>
</dbReference>
<feature type="signal peptide" evidence="1">
    <location>
        <begin position="1"/>
        <end position="24"/>
    </location>
</feature>
<evidence type="ECO:0000256" key="1">
    <source>
        <dbReference type="SAM" id="SignalP"/>
    </source>
</evidence>
<gene>
    <name evidence="2" type="ORF">Q31a_13780</name>
</gene>